<dbReference type="RefSeq" id="WP_227805554.1">
    <property type="nucleotide sequence ID" value="NZ_BBNU01000003.1"/>
</dbReference>
<dbReference type="EMBL" id="BBNU01000003">
    <property type="protein sequence ID" value="GAL78586.1"/>
    <property type="molecule type" value="Genomic_DNA"/>
</dbReference>
<reference evidence="1 2" key="1">
    <citation type="journal article" date="2014" name="Genome Announc.">
        <title>Draft Genome Sequences of Marine Flavobacterium Algibacter lectus Strains SS8 and NR4.</title>
        <authorList>
            <person name="Takatani N."/>
            <person name="Nakanishi M."/>
            <person name="Meirelles P."/>
            <person name="Mino S."/>
            <person name="Suda W."/>
            <person name="Oshima K."/>
            <person name="Hattori M."/>
            <person name="Ohkuma M."/>
            <person name="Hosokawa M."/>
            <person name="Miyashita K."/>
            <person name="Thompson F.L."/>
            <person name="Niwa A."/>
            <person name="Sawabe T."/>
            <person name="Sawabe T."/>
        </authorList>
    </citation>
    <scope>NUCLEOTIDE SEQUENCE [LARGE SCALE GENOMIC DNA]</scope>
    <source>
        <strain evidence="2">JCM19274</strain>
    </source>
</reference>
<dbReference type="SUPFAM" id="SSF49464">
    <property type="entry name" value="Carboxypeptidase regulatory domain-like"/>
    <property type="match status" value="1"/>
</dbReference>
<dbReference type="InterPro" id="IPR008969">
    <property type="entry name" value="CarboxyPept-like_regulatory"/>
</dbReference>
<protein>
    <submittedName>
        <fullName evidence="1">Putative TonB-dependent receptor</fullName>
    </submittedName>
</protein>
<comment type="caution">
    <text evidence="1">The sequence shown here is derived from an EMBL/GenBank/DDBJ whole genome shotgun (WGS) entry which is preliminary data.</text>
</comment>
<dbReference type="AlphaFoldDB" id="A0A090WNK8"/>
<evidence type="ECO:0000313" key="1">
    <source>
        <dbReference type="EMBL" id="GAL78586.1"/>
    </source>
</evidence>
<accession>A0A090WNK8</accession>
<gene>
    <name evidence="1" type="ORF">JCM19274_1050</name>
</gene>
<dbReference type="Pfam" id="PF13620">
    <property type="entry name" value="CarboxypepD_reg"/>
    <property type="match status" value="1"/>
</dbReference>
<name>A0A090WNK8_9FLAO</name>
<sequence length="126" mass="14322">MNTIIKTLIIFFISIISAYAQNNISGYILDESNKPLEFANVILHSATSKEIVTGVISFESGFYKIENVENGNYYLEISVLGFKLKRSDAFLIENNSKTFDFNLAEDVLDEIVITHKRPVISKRPRN</sequence>
<organism evidence="1 2">
    <name type="scientific">Algibacter lectus</name>
    <dbReference type="NCBI Taxonomy" id="221126"/>
    <lineage>
        <taxon>Bacteria</taxon>
        <taxon>Pseudomonadati</taxon>
        <taxon>Bacteroidota</taxon>
        <taxon>Flavobacteriia</taxon>
        <taxon>Flavobacteriales</taxon>
        <taxon>Flavobacteriaceae</taxon>
        <taxon>Algibacter</taxon>
    </lineage>
</organism>
<evidence type="ECO:0000313" key="2">
    <source>
        <dbReference type="Proteomes" id="UP000029643"/>
    </source>
</evidence>
<keyword evidence="1" id="KW-0675">Receptor</keyword>
<proteinExistence type="predicted"/>
<dbReference type="Proteomes" id="UP000029643">
    <property type="component" value="Unassembled WGS sequence"/>
</dbReference>
<dbReference type="Gene3D" id="2.60.40.1120">
    <property type="entry name" value="Carboxypeptidase-like, regulatory domain"/>
    <property type="match status" value="1"/>
</dbReference>